<feature type="compositionally biased region" description="Basic and acidic residues" evidence="1">
    <location>
        <begin position="610"/>
        <end position="628"/>
    </location>
</feature>
<feature type="region of interest" description="Disordered" evidence="1">
    <location>
        <begin position="588"/>
        <end position="669"/>
    </location>
</feature>
<proteinExistence type="predicted"/>
<dbReference type="Proteomes" id="UP000275846">
    <property type="component" value="Unassembled WGS sequence"/>
</dbReference>
<dbReference type="InterPro" id="IPR011993">
    <property type="entry name" value="PH-like_dom_sf"/>
</dbReference>
<accession>A0A183SRE0</accession>
<evidence type="ECO:0000313" key="2">
    <source>
        <dbReference type="EMBL" id="VDL93173.1"/>
    </source>
</evidence>
<evidence type="ECO:0000313" key="4">
    <source>
        <dbReference type="WBParaSite" id="SSLN_0000700101-mRNA-1"/>
    </source>
</evidence>
<name>A0A183SRE0_SCHSO</name>
<feature type="region of interest" description="Disordered" evidence="1">
    <location>
        <begin position="789"/>
        <end position="822"/>
    </location>
</feature>
<dbReference type="WBParaSite" id="SSLN_0000700101-mRNA-1">
    <property type="protein sequence ID" value="SSLN_0000700101-mRNA-1"/>
    <property type="gene ID" value="SSLN_0000700101"/>
</dbReference>
<keyword evidence="3" id="KW-1185">Reference proteome</keyword>
<protein>
    <submittedName>
        <fullName evidence="4">Retrotransposon gag domain-containing protein</fullName>
    </submittedName>
</protein>
<reference evidence="4" key="1">
    <citation type="submission" date="2016-06" db="UniProtKB">
        <authorList>
            <consortium name="WormBaseParasite"/>
        </authorList>
    </citation>
    <scope>IDENTIFICATION</scope>
</reference>
<dbReference type="STRING" id="70667.A0A183SRE0"/>
<reference evidence="2 3" key="2">
    <citation type="submission" date="2018-11" db="EMBL/GenBank/DDBJ databases">
        <authorList>
            <consortium name="Pathogen Informatics"/>
        </authorList>
    </citation>
    <scope>NUCLEOTIDE SEQUENCE [LARGE SCALE GENOMIC DNA]</scope>
    <source>
        <strain evidence="2 3">NST_G2</strain>
    </source>
</reference>
<evidence type="ECO:0000313" key="3">
    <source>
        <dbReference type="Proteomes" id="UP000275846"/>
    </source>
</evidence>
<dbReference type="Gene3D" id="2.30.29.30">
    <property type="entry name" value="Pleckstrin-homology domain (PH domain)/Phosphotyrosine-binding domain (PTB)"/>
    <property type="match status" value="1"/>
</dbReference>
<feature type="compositionally biased region" description="Low complexity" evidence="1">
    <location>
        <begin position="646"/>
        <end position="661"/>
    </location>
</feature>
<feature type="compositionally biased region" description="Low complexity" evidence="1">
    <location>
        <begin position="588"/>
        <end position="609"/>
    </location>
</feature>
<feature type="compositionally biased region" description="Low complexity" evidence="1">
    <location>
        <begin position="789"/>
        <end position="819"/>
    </location>
</feature>
<feature type="region of interest" description="Disordered" evidence="1">
    <location>
        <begin position="900"/>
        <end position="931"/>
    </location>
</feature>
<dbReference type="AlphaFoldDB" id="A0A183SRE0"/>
<organism evidence="4">
    <name type="scientific">Schistocephalus solidus</name>
    <name type="common">Tapeworm</name>
    <dbReference type="NCBI Taxonomy" id="70667"/>
    <lineage>
        <taxon>Eukaryota</taxon>
        <taxon>Metazoa</taxon>
        <taxon>Spiralia</taxon>
        <taxon>Lophotrochozoa</taxon>
        <taxon>Platyhelminthes</taxon>
        <taxon>Cestoda</taxon>
        <taxon>Eucestoda</taxon>
        <taxon>Diphyllobothriidea</taxon>
        <taxon>Diphyllobothriidae</taxon>
        <taxon>Schistocephalus</taxon>
    </lineage>
</organism>
<dbReference type="OrthoDB" id="443981at2759"/>
<evidence type="ECO:0000256" key="1">
    <source>
        <dbReference type="SAM" id="MobiDB-lite"/>
    </source>
</evidence>
<gene>
    <name evidence="2" type="ORF">SSLN_LOCUS6788</name>
</gene>
<dbReference type="EMBL" id="UYSU01033849">
    <property type="protein sequence ID" value="VDL93173.1"/>
    <property type="molecule type" value="Genomic_DNA"/>
</dbReference>
<sequence length="931" mass="101260">MEQLPKPGDGIISGDIFTASYRLFLIPYHRGKVFCIHNLFTVRYSPVCVQTSKTSAAILVAVGDNPYSPLLQPQTSHTQNPPIPRVDNRPDPFLAPDAYQPGQNLQEWLIELSLLLADVPLTNHTRYMLRFLSPPTRKLAFTAGININTPFPTATALLSTFFDNQLSPGTANQCFANLRQKRNQSVNDFARELGRLASLAFLTLPQVNRDELIIHHFVTGLLDRTTTQIFVLHPPPSLAAVIRQCKRYDDFQTHADIPNIPSQASNTLPDVPARQKRQLPVRFPNYRPGCQYCAAFGSGARRCGHNSNCRDLRLPSDLTHPLQTADQMLTTEYGTRLRQVIRQAHNAARSLLQTAATHQKKNHDHTCSGQTFQTGDLVLHFNTVPPRGTAYNNGSAAQRNLQTFQQEPLAHFGDPALTMRVRVCTREGDSARVIIDASQPDLVLVLFQSFLFILSCTDSANVYTFRIRLLLTNLRVSVLRDNDKVLMIQWPGHHETAAEEQLLISCPDQSTRDLLNATLSDLIESTLNKVTPSPSSRAPHCRVAAVAQSLVCSLVFQASTARPAGGASASRLQQQSVAESAPGAAIAPTTVAPVTQQIATTPSSSASSSTDKKPPPEKRTTSLHRSESSRSVGGELKSSTSGDATAAAVRPVSSGPPVSSPTHNHQHPCAAPPFTTTVAVTDVSGLPGCRFLSHSATLQAHVKWPDDIISLPSRMRSAAKGHLGPRAAVSPVQNSNSSHVLRSLRLDAASPWASLPQQQHADRLGAASAAVANSTAVVAAVDMAVGGRVSRASQQQQRSSRPGSPKPSTAAATVSAASSNIMRRRRSDELNMRAEWDSMILQVVDAYRCSFWQEMSPKPVDLAKLRLSVAELRQKESSLPPDPSRGQQRAATVAHCYENAPPEGFKLTTGEASEPIRPPPVVLPTRGERRT</sequence>